<dbReference type="PRINTS" id="PR00080">
    <property type="entry name" value="SDRFAMILY"/>
</dbReference>
<dbReference type="PRINTS" id="PR00081">
    <property type="entry name" value="GDHRDH"/>
</dbReference>
<comment type="caution">
    <text evidence="4">The sequence shown here is derived from an EMBL/GenBank/DDBJ whole genome shotgun (WGS) entry which is preliminary data.</text>
</comment>
<accession>A0ABT5DHQ3</accession>
<dbReference type="RefSeq" id="WP_272142787.1">
    <property type="nucleotide sequence ID" value="NZ_JAQNDM010000002.1"/>
</dbReference>
<dbReference type="EC" id="1.1.1.47" evidence="4"/>
<proteinExistence type="inferred from homology"/>
<evidence type="ECO:0000256" key="1">
    <source>
        <dbReference type="ARBA" id="ARBA00006484"/>
    </source>
</evidence>
<dbReference type="PANTHER" id="PTHR24321">
    <property type="entry name" value="DEHYDROGENASES, SHORT CHAIN"/>
    <property type="match status" value="1"/>
</dbReference>
<comment type="similarity">
    <text evidence="1">Belongs to the short-chain dehydrogenases/reductases (SDR) family.</text>
</comment>
<sequence>MGILQDKVALVTGASSGIGWATALTLAAEGAKIVAGARREDKGRELIALIQAQGGEATWVTADVLAERDVEALVQTALTTYGRLDCAFNNAGTSLSKAFIEMSTDEYDTVMATNVRSAFWCMKYQLKAMLAGGGGAIVNCASVSAVRAMPGLAAYSASKAGLAALTRGVAVEYAQKNIRANTVSPGIVESEMATAGWRLDDRMGRAFASSFQPMHRVGVPQEVAGLVAFLLSDKASFITGQDLAVDGGLTATNVPASLMARSR</sequence>
<reference evidence="4 5" key="1">
    <citation type="submission" date="2022-11" db="EMBL/GenBank/DDBJ databases">
        <title>Minimal conservation of predation-associated metabolite biosynthetic gene clusters underscores biosynthetic potential of Myxococcota including descriptions for ten novel species: Archangium lansinium sp. nov., Myxococcus landrumus sp. nov., Nannocystis bai.</title>
        <authorList>
            <person name="Ahearne A."/>
            <person name="Stevens C."/>
            <person name="Dowd S."/>
        </authorList>
    </citation>
    <scope>NUCLEOTIDE SEQUENCE [LARGE SCALE GENOMIC DNA]</scope>
    <source>
        <strain evidence="4 5">NCWAL01</strain>
    </source>
</reference>
<dbReference type="Gene3D" id="3.40.50.720">
    <property type="entry name" value="NAD(P)-binding Rossmann-like Domain"/>
    <property type="match status" value="1"/>
</dbReference>
<dbReference type="GO" id="GO:0047936">
    <property type="term" value="F:glucose 1-dehydrogenase [NAD(P)+] activity"/>
    <property type="evidence" value="ECO:0007669"/>
    <property type="project" value="UniProtKB-EC"/>
</dbReference>
<dbReference type="InterPro" id="IPR020904">
    <property type="entry name" value="Sc_DH/Rdtase_CS"/>
</dbReference>
<dbReference type="PANTHER" id="PTHR24321:SF11">
    <property type="entry name" value="BLR0893 PROTEIN"/>
    <property type="match status" value="1"/>
</dbReference>
<dbReference type="CDD" id="cd05233">
    <property type="entry name" value="SDR_c"/>
    <property type="match status" value="1"/>
</dbReference>
<feature type="domain" description="Ketoreductase" evidence="3">
    <location>
        <begin position="7"/>
        <end position="181"/>
    </location>
</feature>
<evidence type="ECO:0000259" key="3">
    <source>
        <dbReference type="SMART" id="SM00822"/>
    </source>
</evidence>
<evidence type="ECO:0000313" key="4">
    <source>
        <dbReference type="EMBL" id="MDC0712648.1"/>
    </source>
</evidence>
<dbReference type="NCBIfam" id="NF005559">
    <property type="entry name" value="PRK07231.1"/>
    <property type="match status" value="1"/>
</dbReference>
<keyword evidence="5" id="KW-1185">Reference proteome</keyword>
<dbReference type="SUPFAM" id="SSF51735">
    <property type="entry name" value="NAD(P)-binding Rossmann-fold domains"/>
    <property type="match status" value="1"/>
</dbReference>
<dbReference type="InterPro" id="IPR002347">
    <property type="entry name" value="SDR_fam"/>
</dbReference>
<evidence type="ECO:0000256" key="2">
    <source>
        <dbReference type="ARBA" id="ARBA00023002"/>
    </source>
</evidence>
<dbReference type="Proteomes" id="UP001221838">
    <property type="component" value="Unassembled WGS sequence"/>
</dbReference>
<protein>
    <submittedName>
        <fullName evidence="4">Glucose 1-dehydrogenase</fullName>
        <ecNumber evidence="4">1.1.1.47</ecNumber>
    </submittedName>
</protein>
<dbReference type="InterPro" id="IPR036291">
    <property type="entry name" value="NAD(P)-bd_dom_sf"/>
</dbReference>
<dbReference type="InterPro" id="IPR057326">
    <property type="entry name" value="KR_dom"/>
</dbReference>
<dbReference type="PROSITE" id="PS00061">
    <property type="entry name" value="ADH_SHORT"/>
    <property type="match status" value="1"/>
</dbReference>
<dbReference type="SMART" id="SM00822">
    <property type="entry name" value="PKS_KR"/>
    <property type="match status" value="1"/>
</dbReference>
<evidence type="ECO:0000313" key="5">
    <source>
        <dbReference type="Proteomes" id="UP001221838"/>
    </source>
</evidence>
<keyword evidence="2 4" id="KW-0560">Oxidoreductase</keyword>
<name>A0ABT5DHQ3_9BACT</name>
<organism evidence="4 5">
    <name type="scientific">Stigmatella ashevillensis</name>
    <dbReference type="NCBI Taxonomy" id="2995309"/>
    <lineage>
        <taxon>Bacteria</taxon>
        <taxon>Pseudomonadati</taxon>
        <taxon>Myxococcota</taxon>
        <taxon>Myxococcia</taxon>
        <taxon>Myxococcales</taxon>
        <taxon>Cystobacterineae</taxon>
        <taxon>Archangiaceae</taxon>
        <taxon>Stigmatella</taxon>
    </lineage>
</organism>
<dbReference type="EMBL" id="JAQNDM010000002">
    <property type="protein sequence ID" value="MDC0712648.1"/>
    <property type="molecule type" value="Genomic_DNA"/>
</dbReference>
<gene>
    <name evidence="4" type="ORF">POL68_29565</name>
</gene>
<dbReference type="Pfam" id="PF13561">
    <property type="entry name" value="adh_short_C2"/>
    <property type="match status" value="1"/>
</dbReference>